<proteinExistence type="inferred from homology"/>
<name>A0A1S7LC45_MAGMO</name>
<reference evidence="6" key="1">
    <citation type="submission" date="2015-04" db="EMBL/GenBank/DDBJ databases">
        <authorList>
            <person name="Syromyatnikov M.Y."/>
            <person name="Popov V.N."/>
        </authorList>
    </citation>
    <scope>NUCLEOTIDE SEQUENCE</scope>
    <source>
        <strain evidence="6">MO-1</strain>
    </source>
</reference>
<feature type="transmembrane region" description="Helical" evidence="4">
    <location>
        <begin position="159"/>
        <end position="182"/>
    </location>
</feature>
<dbReference type="GO" id="GO:0016020">
    <property type="term" value="C:membrane"/>
    <property type="evidence" value="ECO:0007669"/>
    <property type="project" value="InterPro"/>
</dbReference>
<feature type="transmembrane region" description="Helical" evidence="4">
    <location>
        <begin position="188"/>
        <end position="214"/>
    </location>
</feature>
<dbReference type="GO" id="GO:0006935">
    <property type="term" value="P:chemotaxis"/>
    <property type="evidence" value="ECO:0007669"/>
    <property type="project" value="InterPro"/>
</dbReference>
<keyword evidence="4" id="KW-0472">Membrane</keyword>
<evidence type="ECO:0000313" key="6">
    <source>
        <dbReference type="EMBL" id="CRH04370.1"/>
    </source>
</evidence>
<dbReference type="GO" id="GO:0007165">
    <property type="term" value="P:signal transduction"/>
    <property type="evidence" value="ECO:0007669"/>
    <property type="project" value="UniProtKB-KW"/>
</dbReference>
<dbReference type="PANTHER" id="PTHR32089:SF112">
    <property type="entry name" value="LYSOZYME-LIKE PROTEIN-RELATED"/>
    <property type="match status" value="1"/>
</dbReference>
<feature type="transmembrane region" description="Helical" evidence="4">
    <location>
        <begin position="83"/>
        <end position="102"/>
    </location>
</feature>
<dbReference type="Gene3D" id="1.20.120.30">
    <property type="entry name" value="Aspartate receptor, ligand-binding domain"/>
    <property type="match status" value="1"/>
</dbReference>
<keyword evidence="4" id="KW-1133">Transmembrane helix</keyword>
<evidence type="ECO:0000256" key="2">
    <source>
        <dbReference type="ARBA" id="ARBA00029447"/>
    </source>
</evidence>
<dbReference type="Gene3D" id="1.10.287.950">
    <property type="entry name" value="Methyl-accepting chemotaxis protein"/>
    <property type="match status" value="1"/>
</dbReference>
<feature type="transmembrane region" description="Helical" evidence="4">
    <location>
        <begin position="135"/>
        <end position="154"/>
    </location>
</feature>
<evidence type="ECO:0000256" key="1">
    <source>
        <dbReference type="ARBA" id="ARBA00023224"/>
    </source>
</evidence>
<dbReference type="InterPro" id="IPR004090">
    <property type="entry name" value="Chemotax_Me-accpt_rcpt"/>
</dbReference>
<evidence type="ECO:0000256" key="4">
    <source>
        <dbReference type="SAM" id="Phobius"/>
    </source>
</evidence>
<dbReference type="PROSITE" id="PS50111">
    <property type="entry name" value="CHEMOTAXIS_TRANSDUC_2"/>
    <property type="match status" value="1"/>
</dbReference>
<dbReference type="SMART" id="SM00283">
    <property type="entry name" value="MA"/>
    <property type="match status" value="1"/>
</dbReference>
<dbReference type="Pfam" id="PF00015">
    <property type="entry name" value="MCPsignal"/>
    <property type="match status" value="1"/>
</dbReference>
<dbReference type="SUPFAM" id="SSF58104">
    <property type="entry name" value="Methyl-accepting chemotaxis protein (MCP) signaling domain"/>
    <property type="match status" value="1"/>
</dbReference>
<keyword evidence="1 3" id="KW-0807">Transducer</keyword>
<sequence>MASTLPSNRSWVNTLTLWEDTREVAPALETVRKNASKAFVIVLWAYIPIFVLIGYGAENHANYVNAVDSFCGLISVEGISRTTFGLIAGLVGAIPATIYWYLRPKGQLTRHVIALSLIYQWVVMVHQTTGSPDGFILEGHMVYFVTVVMLTIYFCWRSLLIATVVPAVHHLLLTFFDPLAIWPTTDYIWLHLLNHVLLVVCNSGVALWLSWYFFYQFRNNHAAITSATQAHQEATRMDNQVTLQSESLVAIGNELVRLKEPLDQDSNQAHALANQVAKESSAVLDQAQALRNSIEEANGSMNTISHEIKELSGQMGRIAETTEYSRQDTNTMASAAEEMTSNISEVNTNLEEVNGSVGTVAAAMEEMSASLGEVRNRCRLADELSGEANTKAQETATVMNQLISSTMEISKVVDAIKNIASQTNMLALNASIEAAGAGEAGKGFAVVANEVKDLANQTGEATKLIDKLTTSIQQESRQAEQVTQSVADMMLNVYEANKEITQTVDEQERTVIEISQTMSQVSMAAESVSLNAGELASAAQEVSTSVQTTVQGIEGIADAAVQAAEVANGITQQAQLASQSTQAADEASKEISTVLTNTEGNMQQTMRRVHYLDGSIQYVGVLTEEIHKATTGLQATRKSAGDETELFNVRQLKEEHLRCLNQMENASRGRNVEMGEDVACGFGEWWNDQGQSRFSSYPNFQAMVQAHKQLHTLTAQVRDACLSGDASQARQGIENLNSSRKQLFDQVDALFLEVSNRAQ</sequence>
<dbReference type="PRINTS" id="PR00260">
    <property type="entry name" value="CHEMTRNSDUCR"/>
</dbReference>
<dbReference type="GO" id="GO:0004888">
    <property type="term" value="F:transmembrane signaling receptor activity"/>
    <property type="evidence" value="ECO:0007669"/>
    <property type="project" value="InterPro"/>
</dbReference>
<comment type="similarity">
    <text evidence="2">Belongs to the methyl-accepting chemotaxis (MCP) protein family.</text>
</comment>
<gene>
    <name evidence="6" type="ORF">MAGMO_0156</name>
</gene>
<organism evidence="6">
    <name type="scientific">Magnetococcus massalia (strain MO-1)</name>
    <dbReference type="NCBI Taxonomy" id="451514"/>
    <lineage>
        <taxon>Bacteria</taxon>
        <taxon>Pseudomonadati</taxon>
        <taxon>Pseudomonadota</taxon>
        <taxon>Magnetococcia</taxon>
        <taxon>Magnetococcales</taxon>
        <taxon>Magnetococcaceae</taxon>
        <taxon>Magnetococcus</taxon>
    </lineage>
</organism>
<accession>A0A1S7LC45</accession>
<feature type="transmembrane region" description="Helical" evidence="4">
    <location>
        <begin position="38"/>
        <end position="57"/>
    </location>
</feature>
<dbReference type="PANTHER" id="PTHR32089">
    <property type="entry name" value="METHYL-ACCEPTING CHEMOTAXIS PROTEIN MCPB"/>
    <property type="match status" value="1"/>
</dbReference>
<dbReference type="EMBL" id="LO017727">
    <property type="protein sequence ID" value="CRH04370.1"/>
    <property type="molecule type" value="Genomic_DNA"/>
</dbReference>
<dbReference type="AlphaFoldDB" id="A0A1S7LC45"/>
<keyword evidence="4" id="KW-0812">Transmembrane</keyword>
<evidence type="ECO:0000259" key="5">
    <source>
        <dbReference type="PROSITE" id="PS50111"/>
    </source>
</evidence>
<feature type="domain" description="Methyl-accepting transducer" evidence="5">
    <location>
        <begin position="328"/>
        <end position="543"/>
    </location>
</feature>
<dbReference type="InterPro" id="IPR004089">
    <property type="entry name" value="MCPsignal_dom"/>
</dbReference>
<protein>
    <submittedName>
        <fullName evidence="6">Putative methyl-accepting chemotaxis protein</fullName>
    </submittedName>
</protein>
<evidence type="ECO:0000256" key="3">
    <source>
        <dbReference type="PROSITE-ProRule" id="PRU00284"/>
    </source>
</evidence>